<dbReference type="EMBL" id="LAZR01025486">
    <property type="protein sequence ID" value="KKL71776.1"/>
    <property type="molecule type" value="Genomic_DNA"/>
</dbReference>
<evidence type="ECO:0000256" key="9">
    <source>
        <dbReference type="ARBA" id="ARBA00023136"/>
    </source>
</evidence>
<keyword evidence="5 11" id="KW-0812">Transmembrane</keyword>
<evidence type="ECO:0000256" key="7">
    <source>
        <dbReference type="ARBA" id="ARBA00022989"/>
    </source>
</evidence>
<dbReference type="InterPro" id="IPR002146">
    <property type="entry name" value="ATP_synth_b/b'su_bac/chlpt"/>
</dbReference>
<reference evidence="12" key="1">
    <citation type="journal article" date="2015" name="Nature">
        <title>Complex archaea that bridge the gap between prokaryotes and eukaryotes.</title>
        <authorList>
            <person name="Spang A."/>
            <person name="Saw J.H."/>
            <person name="Jorgensen S.L."/>
            <person name="Zaremba-Niedzwiedzka K."/>
            <person name="Martijn J."/>
            <person name="Lind A.E."/>
            <person name="van Eijk R."/>
            <person name="Schleper C."/>
            <person name="Guy L."/>
            <person name="Ettema T.J."/>
        </authorList>
    </citation>
    <scope>NUCLEOTIDE SEQUENCE</scope>
</reference>
<keyword evidence="6" id="KW-0375">Hydrogen ion transport</keyword>
<dbReference type="PANTHER" id="PTHR33445">
    <property type="entry name" value="ATP SYNTHASE SUBUNIT B', CHLOROPLASTIC"/>
    <property type="match status" value="1"/>
</dbReference>
<evidence type="ECO:0000256" key="2">
    <source>
        <dbReference type="ARBA" id="ARBA00005513"/>
    </source>
</evidence>
<dbReference type="AlphaFoldDB" id="A0A0F9F019"/>
<keyword evidence="4" id="KW-0138">CF(0)</keyword>
<evidence type="ECO:0000256" key="6">
    <source>
        <dbReference type="ARBA" id="ARBA00022781"/>
    </source>
</evidence>
<dbReference type="InterPro" id="IPR050059">
    <property type="entry name" value="ATP_synthase_B_chain"/>
</dbReference>
<evidence type="ECO:0000256" key="10">
    <source>
        <dbReference type="ARBA" id="ARBA00025198"/>
    </source>
</evidence>
<accession>A0A0F9F019</accession>
<dbReference type="CDD" id="cd06503">
    <property type="entry name" value="ATP-synt_Fo_b"/>
    <property type="match status" value="1"/>
</dbReference>
<evidence type="ECO:0000313" key="12">
    <source>
        <dbReference type="EMBL" id="KKL71776.1"/>
    </source>
</evidence>
<organism evidence="12">
    <name type="scientific">marine sediment metagenome</name>
    <dbReference type="NCBI Taxonomy" id="412755"/>
    <lineage>
        <taxon>unclassified sequences</taxon>
        <taxon>metagenomes</taxon>
        <taxon>ecological metagenomes</taxon>
    </lineage>
</organism>
<keyword evidence="9 11" id="KW-0472">Membrane</keyword>
<evidence type="ECO:0000256" key="3">
    <source>
        <dbReference type="ARBA" id="ARBA00022448"/>
    </source>
</evidence>
<comment type="similarity">
    <text evidence="2">Belongs to the ATPase B chain family.</text>
</comment>
<evidence type="ECO:0000256" key="4">
    <source>
        <dbReference type="ARBA" id="ARBA00022547"/>
    </source>
</evidence>
<keyword evidence="3" id="KW-0813">Transport</keyword>
<dbReference type="GO" id="GO:0015986">
    <property type="term" value="P:proton motive force-driven ATP synthesis"/>
    <property type="evidence" value="ECO:0007669"/>
    <property type="project" value="InterPro"/>
</dbReference>
<evidence type="ECO:0000256" key="5">
    <source>
        <dbReference type="ARBA" id="ARBA00022692"/>
    </source>
</evidence>
<dbReference type="Pfam" id="PF00430">
    <property type="entry name" value="ATP-synt_B"/>
    <property type="match status" value="1"/>
</dbReference>
<evidence type="ECO:0000256" key="8">
    <source>
        <dbReference type="ARBA" id="ARBA00023065"/>
    </source>
</evidence>
<evidence type="ECO:0000256" key="1">
    <source>
        <dbReference type="ARBA" id="ARBA00004167"/>
    </source>
</evidence>
<keyword evidence="8" id="KW-0406">Ion transport</keyword>
<name>A0A0F9F019_9ZZZZ</name>
<dbReference type="HAMAP" id="MF_01398">
    <property type="entry name" value="ATP_synth_b_bprime"/>
    <property type="match status" value="1"/>
</dbReference>
<evidence type="ECO:0000256" key="11">
    <source>
        <dbReference type="SAM" id="Phobius"/>
    </source>
</evidence>
<comment type="caution">
    <text evidence="12">The sequence shown here is derived from an EMBL/GenBank/DDBJ whole genome shotgun (WGS) entry which is preliminary data.</text>
</comment>
<keyword evidence="7 11" id="KW-1133">Transmembrane helix</keyword>
<dbReference type="PANTHER" id="PTHR33445:SF2">
    <property type="entry name" value="ATP SYNTHASE SUBUNIT B', CHLOROPLASTIC"/>
    <property type="match status" value="1"/>
</dbReference>
<gene>
    <name evidence="12" type="ORF">LCGC14_2091560</name>
</gene>
<protein>
    <submittedName>
        <fullName evidence="12">Uncharacterized protein</fullName>
    </submittedName>
</protein>
<sequence>MLELNKWFFVLVALFISTYFILDRILFHPLLLVFKERKRAIDGSIEEAGEMQEKKEEKLEEFKRGISAASLKAKVEFEGLREEGLKKQRELVDAASKEAIGMIERAREALRAESGKARAALKGDAEKYAEQIVDKLLRA</sequence>
<dbReference type="GO" id="GO:0046961">
    <property type="term" value="F:proton-transporting ATPase activity, rotational mechanism"/>
    <property type="evidence" value="ECO:0007669"/>
    <property type="project" value="TreeGrafter"/>
</dbReference>
<feature type="transmembrane region" description="Helical" evidence="11">
    <location>
        <begin position="6"/>
        <end position="27"/>
    </location>
</feature>
<comment type="subcellular location">
    <subcellularLocation>
        <location evidence="1">Membrane</location>
        <topology evidence="1">Single-pass membrane protein</topology>
    </subcellularLocation>
</comment>
<proteinExistence type="inferred from homology"/>
<comment type="function">
    <text evidence="10">F(1)F(0) ATP synthase produces ATP from ADP in the presence of a proton or sodium gradient. F-type ATPases consist of two structural domains, F(1) containing the extramembraneous catalytic core and F(0) containing the membrane proton channel, linked together by a central stalk and a peripheral stalk. During catalysis, ATP synthesis in the catalytic domain of F(1) is coupled via a rotary mechanism of the central stalk subunits to proton translocation.</text>
</comment>
<dbReference type="GO" id="GO:0045259">
    <property type="term" value="C:proton-transporting ATP synthase complex"/>
    <property type="evidence" value="ECO:0007669"/>
    <property type="project" value="UniProtKB-KW"/>
</dbReference>